<feature type="signal peptide" evidence="3">
    <location>
        <begin position="1"/>
        <end position="16"/>
    </location>
</feature>
<feature type="compositionally biased region" description="Low complexity" evidence="1">
    <location>
        <begin position="26"/>
        <end position="40"/>
    </location>
</feature>
<gene>
    <name evidence="4" type="ORF">B0T11DRAFT_300005</name>
</gene>
<feature type="region of interest" description="Disordered" evidence="1">
    <location>
        <begin position="21"/>
        <end position="40"/>
    </location>
</feature>
<dbReference type="AlphaFoldDB" id="A0A8K0TDP4"/>
<keyword evidence="2" id="KW-1133">Transmembrane helix</keyword>
<feature type="compositionally biased region" description="Pro residues" evidence="1">
    <location>
        <begin position="347"/>
        <end position="359"/>
    </location>
</feature>
<feature type="region of interest" description="Disordered" evidence="1">
    <location>
        <begin position="166"/>
        <end position="206"/>
    </location>
</feature>
<keyword evidence="3" id="KW-0732">Signal</keyword>
<evidence type="ECO:0008006" key="6">
    <source>
        <dbReference type="Google" id="ProtNLM"/>
    </source>
</evidence>
<proteinExistence type="predicted"/>
<accession>A0A8K0TDP4</accession>
<feature type="region of interest" description="Disordered" evidence="1">
    <location>
        <begin position="340"/>
        <end position="392"/>
    </location>
</feature>
<evidence type="ECO:0000313" key="4">
    <source>
        <dbReference type="EMBL" id="KAH7359034.1"/>
    </source>
</evidence>
<organism evidence="4 5">
    <name type="scientific">Plectosphaerella cucumerina</name>
    <dbReference type="NCBI Taxonomy" id="40658"/>
    <lineage>
        <taxon>Eukaryota</taxon>
        <taxon>Fungi</taxon>
        <taxon>Dikarya</taxon>
        <taxon>Ascomycota</taxon>
        <taxon>Pezizomycotina</taxon>
        <taxon>Sordariomycetes</taxon>
        <taxon>Hypocreomycetidae</taxon>
        <taxon>Glomerellales</taxon>
        <taxon>Plectosphaerellaceae</taxon>
        <taxon>Plectosphaerella</taxon>
    </lineage>
</organism>
<dbReference type="PANTHER" id="PTHR34883">
    <property type="entry name" value="SERINE-RICH PROTEIN, PUTATIVE-RELATED-RELATED"/>
    <property type="match status" value="1"/>
</dbReference>
<dbReference type="InterPro" id="IPR052953">
    <property type="entry name" value="Ser-rich/MCO-related"/>
</dbReference>
<evidence type="ECO:0000256" key="3">
    <source>
        <dbReference type="SAM" id="SignalP"/>
    </source>
</evidence>
<sequence>MVRLMIFALWVLGTLAQSSSEEDATRTTASPPTRTSSAASSAAVTHTIAVGATGHRFTENEIFADVGDTVGKSKINNFQGPFLTISKNSSSTRQITRLLRRRETWLIARQAPRWSITINDTEPIFYYCGADGSCYKNQMIGVINPNSTHTLEKHLKSAEGLTFQVLPGEPYPEEQGDGPDSQPNSTSGEEGGQATNSPPSEGGSGSGLNAGQIAGIVIGAAAVLLIAAALIYLCGRRGGIDGAHRRIAFPGHHHPPAGMSEENYTVGTKSPAADSRWSAARWSTRVPLSPYREQASPPGIMPMMSSPVHAVGHPHPVYGFTGMEPQHSGHYQHASYMYDNGLKQANSPPPKPVSSPAPQTPIELPSESGLSPAQARYSWVGHDSEANFRTSK</sequence>
<keyword evidence="2" id="KW-0472">Membrane</keyword>
<feature type="chain" id="PRO_5035475814" description="Extracellular serine-rich protein" evidence="3">
    <location>
        <begin position="17"/>
        <end position="392"/>
    </location>
</feature>
<evidence type="ECO:0000256" key="2">
    <source>
        <dbReference type="SAM" id="Phobius"/>
    </source>
</evidence>
<evidence type="ECO:0000256" key="1">
    <source>
        <dbReference type="SAM" id="MobiDB-lite"/>
    </source>
</evidence>
<keyword evidence="2" id="KW-0812">Transmembrane</keyword>
<dbReference type="PANTHER" id="PTHR34883:SF8">
    <property type="entry name" value="EXTRACELLULAR SERINE-RICH PROTEIN (AFU_ORTHOLOGUE AFUA_6G00670)"/>
    <property type="match status" value="1"/>
</dbReference>
<dbReference type="EMBL" id="JAGPXD010000004">
    <property type="protein sequence ID" value="KAH7359034.1"/>
    <property type="molecule type" value="Genomic_DNA"/>
</dbReference>
<dbReference type="OrthoDB" id="2331100at2759"/>
<reference evidence="4" key="1">
    <citation type="journal article" date="2021" name="Nat. Commun.">
        <title>Genetic determinants of endophytism in the Arabidopsis root mycobiome.</title>
        <authorList>
            <person name="Mesny F."/>
            <person name="Miyauchi S."/>
            <person name="Thiergart T."/>
            <person name="Pickel B."/>
            <person name="Atanasova L."/>
            <person name="Karlsson M."/>
            <person name="Huettel B."/>
            <person name="Barry K.W."/>
            <person name="Haridas S."/>
            <person name="Chen C."/>
            <person name="Bauer D."/>
            <person name="Andreopoulos W."/>
            <person name="Pangilinan J."/>
            <person name="LaButti K."/>
            <person name="Riley R."/>
            <person name="Lipzen A."/>
            <person name="Clum A."/>
            <person name="Drula E."/>
            <person name="Henrissat B."/>
            <person name="Kohler A."/>
            <person name="Grigoriev I.V."/>
            <person name="Martin F.M."/>
            <person name="Hacquard S."/>
        </authorList>
    </citation>
    <scope>NUCLEOTIDE SEQUENCE</scope>
    <source>
        <strain evidence="4">MPI-CAGE-AT-0016</strain>
    </source>
</reference>
<protein>
    <recommendedName>
        <fullName evidence="6">Extracellular serine-rich protein</fullName>
    </recommendedName>
</protein>
<dbReference type="Proteomes" id="UP000813385">
    <property type="component" value="Unassembled WGS sequence"/>
</dbReference>
<feature type="transmembrane region" description="Helical" evidence="2">
    <location>
        <begin position="213"/>
        <end position="235"/>
    </location>
</feature>
<keyword evidence="5" id="KW-1185">Reference proteome</keyword>
<feature type="compositionally biased region" description="Polar residues" evidence="1">
    <location>
        <begin position="181"/>
        <end position="196"/>
    </location>
</feature>
<comment type="caution">
    <text evidence="4">The sequence shown here is derived from an EMBL/GenBank/DDBJ whole genome shotgun (WGS) entry which is preliminary data.</text>
</comment>
<evidence type="ECO:0000313" key="5">
    <source>
        <dbReference type="Proteomes" id="UP000813385"/>
    </source>
</evidence>
<name>A0A8K0TDP4_9PEZI</name>